<organism evidence="1 2">
    <name type="scientific">Sphenostylis stenocarpa</name>
    <dbReference type="NCBI Taxonomy" id="92480"/>
    <lineage>
        <taxon>Eukaryota</taxon>
        <taxon>Viridiplantae</taxon>
        <taxon>Streptophyta</taxon>
        <taxon>Embryophyta</taxon>
        <taxon>Tracheophyta</taxon>
        <taxon>Spermatophyta</taxon>
        <taxon>Magnoliopsida</taxon>
        <taxon>eudicotyledons</taxon>
        <taxon>Gunneridae</taxon>
        <taxon>Pentapetalae</taxon>
        <taxon>rosids</taxon>
        <taxon>fabids</taxon>
        <taxon>Fabales</taxon>
        <taxon>Fabaceae</taxon>
        <taxon>Papilionoideae</taxon>
        <taxon>50 kb inversion clade</taxon>
        <taxon>NPAAA clade</taxon>
        <taxon>indigoferoid/millettioid clade</taxon>
        <taxon>Phaseoleae</taxon>
        <taxon>Sphenostylis</taxon>
    </lineage>
</organism>
<protein>
    <submittedName>
        <fullName evidence="1">Uncharacterized protein</fullName>
    </submittedName>
</protein>
<dbReference type="Proteomes" id="UP001189624">
    <property type="component" value="Chromosome 7"/>
</dbReference>
<dbReference type="Gramene" id="rna-AYBTSS11_LOCUS21723">
    <property type="protein sequence ID" value="CAJ1968458.1"/>
    <property type="gene ID" value="gene-AYBTSS11_LOCUS21723"/>
</dbReference>
<accession>A0AA86SW10</accession>
<evidence type="ECO:0000313" key="1">
    <source>
        <dbReference type="EMBL" id="CAJ1968458.1"/>
    </source>
</evidence>
<keyword evidence="2" id="KW-1185">Reference proteome</keyword>
<dbReference type="AlphaFoldDB" id="A0AA86SW10"/>
<evidence type="ECO:0000313" key="2">
    <source>
        <dbReference type="Proteomes" id="UP001189624"/>
    </source>
</evidence>
<reference evidence="1" key="1">
    <citation type="submission" date="2023-10" db="EMBL/GenBank/DDBJ databases">
        <authorList>
            <person name="Domelevo Entfellner J.-B."/>
        </authorList>
    </citation>
    <scope>NUCLEOTIDE SEQUENCE</scope>
</reference>
<proteinExistence type="predicted"/>
<sequence>MNDDASKVVTTVHLCQGVHIKAPPAFRSHMSNTEGGSTFTLGLAWELSYVDPGAEN</sequence>
<dbReference type="EMBL" id="OY731404">
    <property type="protein sequence ID" value="CAJ1968458.1"/>
    <property type="molecule type" value="Genomic_DNA"/>
</dbReference>
<gene>
    <name evidence="1" type="ORF">AYBTSS11_LOCUS21723</name>
</gene>
<name>A0AA86SW10_9FABA</name>